<sequence>MKLRSVDIGKTTSAASIVFDSLRQAIIEGELDDGDPLRQDEIAALFNTSRIPVREALTRLEQHGLVENRRYRGAVVAGISVDEAAEIFDFRSLLEGEVIAASVSRMTPASLLEARRHFQDFMDSDDPLEWGELNRRFHYALYRDSGLTYHLKVIDNALDRVERYLRAQLLMTDGLDRANREHLEILEACEAGDASRAAECTRQHIQGAKRTLIAFLETRANDA</sequence>
<dbReference type="SMART" id="SM00345">
    <property type="entry name" value="HTH_GNTR"/>
    <property type="match status" value="1"/>
</dbReference>
<dbReference type="Gene3D" id="1.20.120.530">
    <property type="entry name" value="GntR ligand-binding domain-like"/>
    <property type="match status" value="1"/>
</dbReference>
<keyword evidence="2" id="KW-0238">DNA-binding</keyword>
<organism evidence="5 6">
    <name type="scientific">Hoeflea poritis</name>
    <dbReference type="NCBI Taxonomy" id="2993659"/>
    <lineage>
        <taxon>Bacteria</taxon>
        <taxon>Pseudomonadati</taxon>
        <taxon>Pseudomonadota</taxon>
        <taxon>Alphaproteobacteria</taxon>
        <taxon>Hyphomicrobiales</taxon>
        <taxon>Rhizobiaceae</taxon>
        <taxon>Hoeflea</taxon>
    </lineage>
</organism>
<dbReference type="InterPro" id="IPR008920">
    <property type="entry name" value="TF_FadR/GntR_C"/>
</dbReference>
<dbReference type="InterPro" id="IPR036388">
    <property type="entry name" value="WH-like_DNA-bd_sf"/>
</dbReference>
<dbReference type="PROSITE" id="PS50949">
    <property type="entry name" value="HTH_GNTR"/>
    <property type="match status" value="1"/>
</dbReference>
<dbReference type="Gene3D" id="1.10.10.10">
    <property type="entry name" value="Winged helix-like DNA-binding domain superfamily/Winged helix DNA-binding domain"/>
    <property type="match status" value="1"/>
</dbReference>
<evidence type="ECO:0000256" key="1">
    <source>
        <dbReference type="ARBA" id="ARBA00023015"/>
    </source>
</evidence>
<dbReference type="RefSeq" id="WP_271087680.1">
    <property type="nucleotide sequence ID" value="NZ_JAPJZH010000001.1"/>
</dbReference>
<evidence type="ECO:0000256" key="2">
    <source>
        <dbReference type="ARBA" id="ARBA00023125"/>
    </source>
</evidence>
<reference evidence="5" key="1">
    <citation type="submission" date="2022-11" db="EMBL/GenBank/DDBJ databases">
        <title>Hoeflea poritis sp. nov., isolated from scleractinian coral Porites lutea.</title>
        <authorList>
            <person name="Zhang G."/>
            <person name="Wei Q."/>
            <person name="Cai L."/>
        </authorList>
    </citation>
    <scope>NUCLEOTIDE SEQUENCE</scope>
    <source>
        <strain evidence="5">E7-10</strain>
    </source>
</reference>
<dbReference type="PANTHER" id="PTHR43537">
    <property type="entry name" value="TRANSCRIPTIONAL REGULATOR, GNTR FAMILY"/>
    <property type="match status" value="1"/>
</dbReference>
<dbReference type="InterPro" id="IPR011711">
    <property type="entry name" value="GntR_C"/>
</dbReference>
<comment type="caution">
    <text evidence="5">The sequence shown here is derived from an EMBL/GenBank/DDBJ whole genome shotgun (WGS) entry which is preliminary data.</text>
</comment>
<dbReference type="Proteomes" id="UP001148313">
    <property type="component" value="Unassembled WGS sequence"/>
</dbReference>
<keyword evidence="3" id="KW-0804">Transcription</keyword>
<protein>
    <submittedName>
        <fullName evidence="5">GntR family transcriptional regulator</fullName>
    </submittedName>
</protein>
<name>A0ABT4VHJ3_9HYPH</name>
<dbReference type="Pfam" id="PF00392">
    <property type="entry name" value="GntR"/>
    <property type="match status" value="1"/>
</dbReference>
<evidence type="ECO:0000259" key="4">
    <source>
        <dbReference type="PROSITE" id="PS50949"/>
    </source>
</evidence>
<dbReference type="PANTHER" id="PTHR43537:SF41">
    <property type="entry name" value="TRANSCRIPTIONAL REGULATORY PROTEIN"/>
    <property type="match status" value="1"/>
</dbReference>
<accession>A0ABT4VHJ3</accession>
<gene>
    <name evidence="5" type="ORF">OOZ53_02300</name>
</gene>
<feature type="domain" description="HTH gntR-type" evidence="4">
    <location>
        <begin position="12"/>
        <end position="79"/>
    </location>
</feature>
<proteinExistence type="predicted"/>
<dbReference type="InterPro" id="IPR000524">
    <property type="entry name" value="Tscrpt_reg_HTH_GntR"/>
</dbReference>
<dbReference type="Pfam" id="PF07729">
    <property type="entry name" value="FCD"/>
    <property type="match status" value="1"/>
</dbReference>
<keyword evidence="6" id="KW-1185">Reference proteome</keyword>
<dbReference type="InterPro" id="IPR036390">
    <property type="entry name" value="WH_DNA-bd_sf"/>
</dbReference>
<keyword evidence="1" id="KW-0805">Transcription regulation</keyword>
<dbReference type="SUPFAM" id="SSF48008">
    <property type="entry name" value="GntR ligand-binding domain-like"/>
    <property type="match status" value="1"/>
</dbReference>
<dbReference type="SMART" id="SM00895">
    <property type="entry name" value="FCD"/>
    <property type="match status" value="1"/>
</dbReference>
<evidence type="ECO:0000313" key="5">
    <source>
        <dbReference type="EMBL" id="MDA4844157.1"/>
    </source>
</evidence>
<evidence type="ECO:0000256" key="3">
    <source>
        <dbReference type="ARBA" id="ARBA00023163"/>
    </source>
</evidence>
<evidence type="ECO:0000313" key="6">
    <source>
        <dbReference type="Proteomes" id="UP001148313"/>
    </source>
</evidence>
<dbReference type="SUPFAM" id="SSF46785">
    <property type="entry name" value="Winged helix' DNA-binding domain"/>
    <property type="match status" value="1"/>
</dbReference>
<dbReference type="EMBL" id="JAPJZH010000001">
    <property type="protein sequence ID" value="MDA4844157.1"/>
    <property type="molecule type" value="Genomic_DNA"/>
</dbReference>
<dbReference type="CDD" id="cd07377">
    <property type="entry name" value="WHTH_GntR"/>
    <property type="match status" value="1"/>
</dbReference>